<gene>
    <name evidence="4" type="ORF">HYH03_006334</name>
</gene>
<dbReference type="GO" id="GO:0004553">
    <property type="term" value="F:hydrolase activity, hydrolyzing O-glycosyl compounds"/>
    <property type="evidence" value="ECO:0007669"/>
    <property type="project" value="InterPro"/>
</dbReference>
<dbReference type="PANTHER" id="PTHR10963:SF55">
    <property type="entry name" value="GLYCOSIDE HYDROLASE FAMILY 16 PROTEIN"/>
    <property type="match status" value="1"/>
</dbReference>
<dbReference type="Gene3D" id="2.60.120.200">
    <property type="match status" value="6"/>
</dbReference>
<proteinExistence type="inferred from homology"/>
<dbReference type="GO" id="GO:0005975">
    <property type="term" value="P:carbohydrate metabolic process"/>
    <property type="evidence" value="ECO:0007669"/>
    <property type="project" value="InterPro"/>
</dbReference>
<dbReference type="CDD" id="cd08023">
    <property type="entry name" value="GH16_laminarinase_like"/>
    <property type="match status" value="5"/>
</dbReference>
<accession>A0A835Y4B7</accession>
<protein>
    <recommendedName>
        <fullName evidence="3">GH16 domain-containing protein</fullName>
    </recommendedName>
</protein>
<dbReference type="InterPro" id="IPR000757">
    <property type="entry name" value="Beta-glucanase-like"/>
</dbReference>
<dbReference type="OrthoDB" id="527711at2759"/>
<feature type="domain" description="GH16" evidence="3">
    <location>
        <begin position="1607"/>
        <end position="1903"/>
    </location>
</feature>
<dbReference type="Proteomes" id="UP000612055">
    <property type="component" value="Unassembled WGS sequence"/>
</dbReference>
<dbReference type="InterPro" id="IPR013320">
    <property type="entry name" value="ConA-like_dom_sf"/>
</dbReference>
<feature type="domain" description="GH16" evidence="3">
    <location>
        <begin position="969"/>
        <end position="1260"/>
    </location>
</feature>
<organism evidence="4 5">
    <name type="scientific">Edaphochlamys debaryana</name>
    <dbReference type="NCBI Taxonomy" id="47281"/>
    <lineage>
        <taxon>Eukaryota</taxon>
        <taxon>Viridiplantae</taxon>
        <taxon>Chlorophyta</taxon>
        <taxon>core chlorophytes</taxon>
        <taxon>Chlorophyceae</taxon>
        <taxon>CS clade</taxon>
        <taxon>Chlamydomonadales</taxon>
        <taxon>Chlamydomonadales incertae sedis</taxon>
        <taxon>Edaphochlamys</taxon>
    </lineage>
</organism>
<comment type="similarity">
    <text evidence="1">Belongs to the glycosyl hydrolase 16 family.</text>
</comment>
<evidence type="ECO:0000256" key="1">
    <source>
        <dbReference type="ARBA" id="ARBA00006865"/>
    </source>
</evidence>
<feature type="domain" description="GH16" evidence="3">
    <location>
        <begin position="332"/>
        <end position="623"/>
    </location>
</feature>
<feature type="domain" description="GH16" evidence="3">
    <location>
        <begin position="4"/>
        <end position="308"/>
    </location>
</feature>
<reference evidence="4" key="1">
    <citation type="journal article" date="2020" name="bioRxiv">
        <title>Comparative genomics of Chlamydomonas.</title>
        <authorList>
            <person name="Craig R.J."/>
            <person name="Hasan A.R."/>
            <person name="Ness R.W."/>
            <person name="Keightley P.D."/>
        </authorList>
    </citation>
    <scope>NUCLEOTIDE SEQUENCE</scope>
    <source>
        <strain evidence="4">CCAP 11/70</strain>
    </source>
</reference>
<evidence type="ECO:0000259" key="3">
    <source>
        <dbReference type="PROSITE" id="PS51762"/>
    </source>
</evidence>
<name>A0A835Y4B7_9CHLO</name>
<dbReference type="SUPFAM" id="SSF49899">
    <property type="entry name" value="Concanavalin A-like lectins/glucanases"/>
    <property type="match status" value="6"/>
</dbReference>
<feature type="domain" description="GH16" evidence="3">
    <location>
        <begin position="646"/>
        <end position="942"/>
    </location>
</feature>
<feature type="region of interest" description="Disordered" evidence="2">
    <location>
        <begin position="944"/>
        <end position="971"/>
    </location>
</feature>
<evidence type="ECO:0000313" key="5">
    <source>
        <dbReference type="Proteomes" id="UP000612055"/>
    </source>
</evidence>
<feature type="region of interest" description="Disordered" evidence="2">
    <location>
        <begin position="1578"/>
        <end position="1604"/>
    </location>
</feature>
<sequence length="1903" mass="205467">MDILRWSEEFLPCSGTHQCHNGLSLDRWSFDLDEGSQYGAGNENWGAYEKQCYTNASSNLQVTSSVPYTQNGVLTITATYASAAFECNGNPGFRYRSARIHTRNKAAFKYQDANTPVKIVSRIRMPQSSGAWPRFWALPNTSRNDVIGAGAYGNGWCSSGQLDFFQGRNGDGSVNAGVYAGGAPSDWETCSEWNGTKSVGVAPNGARMSDWFIVTALWSPKLITVHVEVPGSGKQLVVEVYQVQWWTGGVEKASNPVAPYDQPFYLLLNLAVCGSYPSTASSPPSCAPSKSDMTMQVDYIRVYDVITTVPPSPPPAPPRPPRPPPMPTGDVLRWAEEFTPCTGANCHNGVDTTAWSFDVDDGRQYGLFRWGNNENQCYTNASTNVRVDATAPGADGGVLTLQATYSPNAFSCVNTGGYHWRSGRLSSRNKKAFMYKDEFTPVRIEARVKVSGHKGAWPAFWMLPDTTRTDCAGCGEYGDAWWVQAHIDIMEARNGDGNVTQTIHFGGSQPNDWDNCLSISSQKGIGSTIRNGSLSRWFTAHVEWSPDFIRFYVDGKLNHKLLGASWFTNTVSKDVNPTAPFDQPFYMILNLAVCGDFVGECLAGTDTMTFQVDWIRVYDMVYTSPPPPPVEVRPPPPPPAVLGDAVRWREDFTPCGADSATCQNGIDLSSWSFDLGFGGQYFGIWKWGTNEQQCYTNSSTNVRVDPSADGADGGVLTISATHDAAGFNCSGAPDFFWRSGRLISRNKKAFVYRDDETPLKIEARVRVPMRTGAGASLAMQPETTRSDCLGCGEYGNSYCSSGFIETMVARTGGAAAGSAVHWGGTFEANFDNCKQKGGGNLVNATAGAAMTDWFIVTMLWSSKGITIAYDGVQVLTLPSTDWWSAWVNPKSDNPLAPYDEPFYFVLNLAICGDAFAQPCNPPTDVPITYQVDWIKVSDVGLALPPSPPVASPPPPPPSPPPPRPSSDVPRWSEEFTPCSGANCYNGLNLNVWNLDVDDGSQFKAPRWGNLEAECYTNASTNVRVDATAPGADGGVLTLTATYSQTAFSCRNATGYHWRSGRINSRTKKAFMYTDFDTPVKIDARMRIPGRIASWPALQLLPDTTRTDCLACGAYGNSWCTSGQMDVMAARNGDGAIVQGAQFGGDVPKGWDLCESPQGNHSIGYVQPGAPSRWFTASVVWSAGGLEFAVDETPVASIPASDWWTAGVMKETNFNAPFDQPFYMMLQLAVCGSFVGEACSPGTDPITFQVDWIRVYDLPARRSPPPPKALSPPPPPPPAVESLRWSEDFTPCGVNSASCFNGVSLGAWSFDLGDGSQYQGVSDWADGQRQCHSNSSANIRAVDASANGADGGALTITATYNATSFNCTNKAGYNWHSGRLISRNKKAFVYRDEATPVRIVARMRVPLRAGATSLFQMLPDTPKTYCLACGAYGEGWCTSGQLDAMVARNADGNVLSTIHYGGSANAAYTGCETSSGTATVTGSAGMSNWFNLTILWSAYALETYVDGTLVKRASSAEWWTGAAIPKSDNPLAPYDEPFYFVATLAVCGNLATGELGGSCSPSTEDMSFQIDWIKVYDLAEPRPPSPPAPPSPPPPSPPPPPAPTTEVLRWSEEFVPCNTSGCVNGINMSRWSFDLDDGTQYQYIPSGWATSQLQCYTNSSAIIAAGDSADGAPNGVLSITAAAGPQFKCRNTDGFFWKSGRLISRNKAAFKWKDAFTPIKIQARMRTSLRLGSQCLFQMLPDTSRTDCLACGAYGEGWCSSGQIDVAVARNGIGYVDSTLHWGGTEANSASGCQSATAGSGYTYNPAQPDYGDWFLVTMLWSADGITITVGQLQTINLPATAWYTGSVGKINNPVAPYDQPFYLVFALAVCGQGALINGNCEANAGLSMGYQVDWVKVYDIVPV</sequence>
<evidence type="ECO:0000313" key="4">
    <source>
        <dbReference type="EMBL" id="KAG2495736.1"/>
    </source>
</evidence>
<dbReference type="EMBL" id="JAEHOE010000023">
    <property type="protein sequence ID" value="KAG2495736.1"/>
    <property type="molecule type" value="Genomic_DNA"/>
</dbReference>
<evidence type="ECO:0000256" key="2">
    <source>
        <dbReference type="SAM" id="MobiDB-lite"/>
    </source>
</evidence>
<dbReference type="PROSITE" id="PS51762">
    <property type="entry name" value="GH16_2"/>
    <property type="match status" value="6"/>
</dbReference>
<feature type="domain" description="GH16" evidence="3">
    <location>
        <begin position="1282"/>
        <end position="1580"/>
    </location>
</feature>
<keyword evidence="5" id="KW-1185">Reference proteome</keyword>
<comment type="caution">
    <text evidence="4">The sequence shown here is derived from an EMBL/GenBank/DDBJ whole genome shotgun (WGS) entry which is preliminary data.</text>
</comment>
<dbReference type="InterPro" id="IPR050546">
    <property type="entry name" value="Glycosyl_Hydrlase_16"/>
</dbReference>
<feature type="compositionally biased region" description="Pro residues" evidence="2">
    <location>
        <begin position="944"/>
        <end position="964"/>
    </location>
</feature>
<dbReference type="PANTHER" id="PTHR10963">
    <property type="entry name" value="GLYCOSYL HYDROLASE-RELATED"/>
    <property type="match status" value="1"/>
</dbReference>
<feature type="compositionally biased region" description="Pro residues" evidence="2">
    <location>
        <begin position="1580"/>
        <end position="1602"/>
    </location>
</feature>